<keyword evidence="3 6" id="KW-0547">Nucleotide-binding</keyword>
<evidence type="ECO:0000259" key="8">
    <source>
        <dbReference type="Pfam" id="PF02503"/>
    </source>
</evidence>
<dbReference type="GO" id="GO:0009358">
    <property type="term" value="C:polyphosphate kinase complex"/>
    <property type="evidence" value="ECO:0007669"/>
    <property type="project" value="InterPro"/>
</dbReference>
<feature type="binding site" evidence="6">
    <location>
        <position position="408"/>
    </location>
    <ligand>
        <name>Mg(2+)</name>
        <dbReference type="ChEBI" id="CHEBI:18420"/>
    </ligand>
</feature>
<dbReference type="Pfam" id="PF02503">
    <property type="entry name" value="PP_kinase"/>
    <property type="match status" value="1"/>
</dbReference>
<keyword evidence="2 6" id="KW-0808">Transferase</keyword>
<keyword evidence="6" id="KW-0479">Metal-binding</keyword>
<evidence type="ECO:0000259" key="10">
    <source>
        <dbReference type="Pfam" id="PF13090"/>
    </source>
</evidence>
<comment type="function">
    <text evidence="6 7">Catalyzes the reversible transfer of the terminal phosphate of ATP to form a long-chain polyphosphate (polyP).</text>
</comment>
<dbReference type="InterPro" id="IPR041108">
    <property type="entry name" value="PP_kinase_C_1"/>
</dbReference>
<dbReference type="EMBL" id="JALBUR010000004">
    <property type="protein sequence ID" value="MDX8418990.1"/>
    <property type="molecule type" value="Genomic_DNA"/>
</dbReference>
<dbReference type="SUPFAM" id="SSF143724">
    <property type="entry name" value="PHP14-like"/>
    <property type="match status" value="1"/>
</dbReference>
<name>A0AB35U2C5_9FIRM</name>
<dbReference type="Gene3D" id="1.20.58.310">
    <property type="entry name" value="Polyphosphate kinase N-terminal domain"/>
    <property type="match status" value="1"/>
</dbReference>
<dbReference type="RefSeq" id="WP_370595550.1">
    <property type="nucleotide sequence ID" value="NZ_JALBUR010000004.1"/>
</dbReference>
<feature type="domain" description="Polyphosphate kinase middle" evidence="8">
    <location>
        <begin position="126"/>
        <end position="303"/>
    </location>
</feature>
<keyword evidence="5 6" id="KW-0067">ATP-binding</keyword>
<comment type="similarity">
    <text evidence="6 7">Belongs to the polyphosphate kinase 1 (PPK1) family.</text>
</comment>
<comment type="PTM">
    <text evidence="6 7">An intermediate of this reaction is the autophosphorylated ppk in which a phosphate is covalently linked to a histidine residue through a N-P bond.</text>
</comment>
<feature type="binding site" evidence="6">
    <location>
        <position position="565"/>
    </location>
    <ligand>
        <name>ATP</name>
        <dbReference type="ChEBI" id="CHEBI:30616"/>
    </ligand>
</feature>
<dbReference type="InterPro" id="IPR025198">
    <property type="entry name" value="PPK_N_dom"/>
</dbReference>
<dbReference type="GO" id="GO:0008976">
    <property type="term" value="F:polyphosphate kinase activity"/>
    <property type="evidence" value="ECO:0007669"/>
    <property type="project" value="UniProtKB-UniRule"/>
</dbReference>
<evidence type="ECO:0000256" key="1">
    <source>
        <dbReference type="ARBA" id="ARBA00022553"/>
    </source>
</evidence>
<feature type="domain" description="Polyphosphate kinase N-terminal" evidence="9">
    <location>
        <begin position="12"/>
        <end position="114"/>
    </location>
</feature>
<dbReference type="PIRSF" id="PIRSF015589">
    <property type="entry name" value="PP_kinase"/>
    <property type="match status" value="1"/>
</dbReference>
<keyword evidence="4 6" id="KW-0418">Kinase</keyword>
<dbReference type="InterPro" id="IPR036830">
    <property type="entry name" value="PP_kinase_middle_dom_sf"/>
</dbReference>
<dbReference type="HAMAP" id="MF_00347">
    <property type="entry name" value="Polyphosphate_kinase"/>
    <property type="match status" value="1"/>
</dbReference>
<comment type="cofactor">
    <cofactor evidence="6">
        <name>Mg(2+)</name>
        <dbReference type="ChEBI" id="CHEBI:18420"/>
    </cofactor>
</comment>
<dbReference type="InterPro" id="IPR036832">
    <property type="entry name" value="PPK_N_dom_sf"/>
</dbReference>
<evidence type="ECO:0000256" key="5">
    <source>
        <dbReference type="ARBA" id="ARBA00022840"/>
    </source>
</evidence>
<protein>
    <recommendedName>
        <fullName evidence="6 7">Polyphosphate kinase</fullName>
        <ecNumber evidence="6 7">2.7.4.1</ecNumber>
    </recommendedName>
    <alternativeName>
        <fullName evidence="6">ATP-polyphosphate phosphotransferase</fullName>
    </alternativeName>
    <alternativeName>
        <fullName evidence="6">Polyphosphoric acid kinase</fullName>
    </alternativeName>
</protein>
<gene>
    <name evidence="12" type="primary">ppk1</name>
    <name evidence="6" type="synonym">ppk</name>
    <name evidence="12" type="ORF">MOZ60_02650</name>
</gene>
<dbReference type="Gene3D" id="3.30.870.10">
    <property type="entry name" value="Endonuclease Chain A"/>
    <property type="match status" value="2"/>
</dbReference>
<dbReference type="PANTHER" id="PTHR30218:SF0">
    <property type="entry name" value="POLYPHOSPHATE KINASE"/>
    <property type="match status" value="1"/>
</dbReference>
<keyword evidence="13" id="KW-1185">Reference proteome</keyword>
<feature type="binding site" evidence="6">
    <location>
        <position position="49"/>
    </location>
    <ligand>
        <name>ATP</name>
        <dbReference type="ChEBI" id="CHEBI:30616"/>
    </ligand>
</feature>
<evidence type="ECO:0000256" key="3">
    <source>
        <dbReference type="ARBA" id="ARBA00022741"/>
    </source>
</evidence>
<organism evidence="12 13">
    <name type="scientific">Grylomicrobium aquisgranensis</name>
    <dbReference type="NCBI Taxonomy" id="2926318"/>
    <lineage>
        <taxon>Bacteria</taxon>
        <taxon>Bacillati</taxon>
        <taxon>Bacillota</taxon>
        <taxon>Erysipelotrichia</taxon>
        <taxon>Erysipelotrichales</taxon>
        <taxon>Erysipelotrichaceae</taxon>
        <taxon>Grylomicrobium</taxon>
    </lineage>
</organism>
<feature type="binding site" evidence="6">
    <location>
        <position position="378"/>
    </location>
    <ligand>
        <name>Mg(2+)</name>
        <dbReference type="ChEBI" id="CHEBI:18420"/>
    </ligand>
</feature>
<evidence type="ECO:0000256" key="2">
    <source>
        <dbReference type="ARBA" id="ARBA00022679"/>
    </source>
</evidence>
<dbReference type="PANTHER" id="PTHR30218">
    <property type="entry name" value="POLYPHOSPHATE KINASE"/>
    <property type="match status" value="1"/>
</dbReference>
<dbReference type="InterPro" id="IPR003414">
    <property type="entry name" value="PP_kinase"/>
</dbReference>
<dbReference type="Gene3D" id="3.30.1840.10">
    <property type="entry name" value="Polyphosphate kinase middle domain"/>
    <property type="match status" value="1"/>
</dbReference>
<dbReference type="Pfam" id="PF13089">
    <property type="entry name" value="PP_kinase_N"/>
    <property type="match status" value="1"/>
</dbReference>
<dbReference type="GO" id="GO:0006799">
    <property type="term" value="P:polyphosphate biosynthetic process"/>
    <property type="evidence" value="ECO:0007669"/>
    <property type="project" value="UniProtKB-UniRule"/>
</dbReference>
<dbReference type="GO" id="GO:0005524">
    <property type="term" value="F:ATP binding"/>
    <property type="evidence" value="ECO:0007669"/>
    <property type="project" value="UniProtKB-KW"/>
</dbReference>
<evidence type="ECO:0000256" key="7">
    <source>
        <dbReference type="RuleBase" id="RU003800"/>
    </source>
</evidence>
<dbReference type="NCBIfam" id="TIGR03705">
    <property type="entry name" value="poly_P_kin"/>
    <property type="match status" value="1"/>
</dbReference>
<proteinExistence type="inferred from homology"/>
<dbReference type="EC" id="2.7.4.1" evidence="6 7"/>
<dbReference type="SUPFAM" id="SSF140356">
    <property type="entry name" value="PPK N-terminal domain-like"/>
    <property type="match status" value="1"/>
</dbReference>
<dbReference type="SUPFAM" id="SSF56024">
    <property type="entry name" value="Phospholipase D/nuclease"/>
    <property type="match status" value="2"/>
</dbReference>
<dbReference type="Pfam" id="PF17941">
    <property type="entry name" value="PP_kinase_C_1"/>
    <property type="match status" value="1"/>
</dbReference>
<feature type="domain" description="Polyphosphate kinase C-terminal" evidence="11">
    <location>
        <begin position="335"/>
        <end position="495"/>
    </location>
</feature>
<evidence type="ECO:0000256" key="6">
    <source>
        <dbReference type="HAMAP-Rule" id="MF_00347"/>
    </source>
</evidence>
<dbReference type="AlphaFoldDB" id="A0AB35U2C5"/>
<keyword evidence="1 6" id="KW-0597">Phosphoprotein</keyword>
<accession>A0AB35U2C5</accession>
<feature type="binding site" evidence="6">
    <location>
        <position position="472"/>
    </location>
    <ligand>
        <name>ATP</name>
        <dbReference type="ChEBI" id="CHEBI:30616"/>
    </ligand>
</feature>
<evidence type="ECO:0000313" key="13">
    <source>
        <dbReference type="Proteomes" id="UP001286174"/>
    </source>
</evidence>
<evidence type="ECO:0000259" key="11">
    <source>
        <dbReference type="Pfam" id="PF17941"/>
    </source>
</evidence>
<feature type="active site" description="Phosphohistidine intermediate" evidence="6">
    <location>
        <position position="438"/>
    </location>
</feature>
<reference evidence="12 13" key="1">
    <citation type="submission" date="2022-03" db="EMBL/GenBank/DDBJ databases">
        <title>Novel taxa within the pig intestine.</title>
        <authorList>
            <person name="Wylensek D."/>
            <person name="Bishof K."/>
            <person name="Afrizal A."/>
            <person name="Clavel T."/>
        </authorList>
    </citation>
    <scope>NUCLEOTIDE SEQUENCE [LARGE SCALE GENOMIC DNA]</scope>
    <source>
        <strain evidence="12 13">CLA-KB-P133</strain>
    </source>
</reference>
<dbReference type="Pfam" id="PF13090">
    <property type="entry name" value="PP_kinase_C"/>
    <property type="match status" value="1"/>
</dbReference>
<dbReference type="InterPro" id="IPR024953">
    <property type="entry name" value="PP_kinase_middle"/>
</dbReference>
<keyword evidence="6" id="KW-0460">Magnesium</keyword>
<dbReference type="Proteomes" id="UP001286174">
    <property type="component" value="Unassembled WGS sequence"/>
</dbReference>
<evidence type="ECO:0000313" key="12">
    <source>
        <dbReference type="EMBL" id="MDX8418990.1"/>
    </source>
</evidence>
<dbReference type="InterPro" id="IPR025200">
    <property type="entry name" value="PPK_C_dom2"/>
</dbReference>
<sequence length="710" mass="81375">MIKDLYEMGCTQNREISWLRFDDRVLNEAKDESVPLLERLKFVSIYTSNLTEFFRVRVGSLYDMEKVKFDAVDNKSGLTAKGQLDAIYPAARRGCRKRDKVYAQLRQEMAKEGICDLDMDGVTKDEQKYLKKYYKTMVEPVLTAQIVDTHHPFPNLLNDHIYIAAVIRLKKHGVFGFVAIPPSLGDIVILPNEQQLRFVHTEDLVRYYAGSLFPDAQIQETLKFKIARSAYIDPEDEAFDDIHDYRKKMLKVLKERRKMHVTRIVLSDHPSRALGKYLFRHLDVTTQMQFVCTVPFSLKYAFSLGRCLNEEQQKKYLYPPYEPKLSPAFDYHQPLFDQILKKDVLLSYPYESMAPFLNLVKQSADDDNVVAIKITIYRLASHARLVEYLCQAAENGKEVDVLIELKARFDEQNNIDYSQKLEDSGCNVFYGFEHYKVHSKICLITRKDAGGKPQHVALVATGNFNENTARQYTDLAFLTADKAIIADAVNFFQNMMIGKLDGTYKSLLVAPVSLKPTLLELIERETKKGPKGYIFVKINGLTDEDLIGALIEASQAGVRIDMVIRGISCLLPGIKGKTENIHIRSIVGRYLEHSRIYIFGTGRNQRMYISSADFMTRNTERRVEIACPIKDAEIRKRILAYVDLCLKDNVKARVMGTTGRYRKVHSAAEPLSCQDECMKLTKGAPDQPHRHKGTRQAVVFDTRFGKKKSK</sequence>
<feature type="binding site" evidence="6">
    <location>
        <position position="593"/>
    </location>
    <ligand>
        <name>ATP</name>
        <dbReference type="ChEBI" id="CHEBI:30616"/>
    </ligand>
</feature>
<dbReference type="GO" id="GO:0046872">
    <property type="term" value="F:metal ion binding"/>
    <property type="evidence" value="ECO:0007669"/>
    <property type="project" value="UniProtKB-KW"/>
</dbReference>
<comment type="catalytic activity">
    <reaction evidence="6 7">
        <text>[phosphate](n) + ATP = [phosphate](n+1) + ADP</text>
        <dbReference type="Rhea" id="RHEA:19573"/>
        <dbReference type="Rhea" id="RHEA-COMP:9859"/>
        <dbReference type="Rhea" id="RHEA-COMP:14280"/>
        <dbReference type="ChEBI" id="CHEBI:16838"/>
        <dbReference type="ChEBI" id="CHEBI:30616"/>
        <dbReference type="ChEBI" id="CHEBI:456216"/>
        <dbReference type="EC" id="2.7.4.1"/>
    </reaction>
</comment>
<feature type="domain" description="Polyphosphate kinase C-terminal" evidence="10">
    <location>
        <begin position="507"/>
        <end position="668"/>
    </location>
</feature>
<comment type="caution">
    <text evidence="12">The sequence shown here is derived from an EMBL/GenBank/DDBJ whole genome shotgun (WGS) entry which is preliminary data.</text>
</comment>
<evidence type="ECO:0000259" key="9">
    <source>
        <dbReference type="Pfam" id="PF13089"/>
    </source>
</evidence>
<evidence type="ECO:0000256" key="4">
    <source>
        <dbReference type="ARBA" id="ARBA00022777"/>
    </source>
</evidence>